<comment type="caution">
    <text evidence="4">The sequence shown here is derived from an EMBL/GenBank/DDBJ whole genome shotgun (WGS) entry which is preliminary data.</text>
</comment>
<name>A0A2A9EL73_9MICO</name>
<dbReference type="AlphaFoldDB" id="A0A2A9EL73"/>
<feature type="transmembrane region" description="Helical" evidence="2">
    <location>
        <begin position="39"/>
        <end position="62"/>
    </location>
</feature>
<dbReference type="Gene3D" id="3.30.70.2390">
    <property type="match status" value="1"/>
</dbReference>
<evidence type="ECO:0000313" key="4">
    <source>
        <dbReference type="EMBL" id="PFG39281.1"/>
    </source>
</evidence>
<gene>
    <name evidence="4" type="ORF">ATJ97_1782</name>
</gene>
<feature type="domain" description="LytR/CpsA/Psr regulator C-terminal" evidence="3">
    <location>
        <begin position="98"/>
        <end position="183"/>
    </location>
</feature>
<proteinExistence type="predicted"/>
<organism evidence="4 5">
    <name type="scientific">Georgenia soli</name>
    <dbReference type="NCBI Taxonomy" id="638953"/>
    <lineage>
        <taxon>Bacteria</taxon>
        <taxon>Bacillati</taxon>
        <taxon>Actinomycetota</taxon>
        <taxon>Actinomycetes</taxon>
        <taxon>Micrococcales</taxon>
        <taxon>Bogoriellaceae</taxon>
        <taxon>Georgenia</taxon>
    </lineage>
</organism>
<dbReference type="Proteomes" id="UP000222106">
    <property type="component" value="Unassembled WGS sequence"/>
</dbReference>
<keyword evidence="2" id="KW-0472">Membrane</keyword>
<feature type="region of interest" description="Disordered" evidence="1">
    <location>
        <begin position="200"/>
        <end position="220"/>
    </location>
</feature>
<keyword evidence="2" id="KW-1133">Transmembrane helix</keyword>
<keyword evidence="5" id="KW-1185">Reference proteome</keyword>
<dbReference type="EMBL" id="PDJI01000004">
    <property type="protein sequence ID" value="PFG39281.1"/>
    <property type="molecule type" value="Genomic_DNA"/>
</dbReference>
<evidence type="ECO:0000259" key="3">
    <source>
        <dbReference type="Pfam" id="PF13399"/>
    </source>
</evidence>
<dbReference type="InterPro" id="IPR027381">
    <property type="entry name" value="LytR/CpsA/Psr_C"/>
</dbReference>
<evidence type="ECO:0000313" key="5">
    <source>
        <dbReference type="Proteomes" id="UP000222106"/>
    </source>
</evidence>
<evidence type="ECO:0000256" key="1">
    <source>
        <dbReference type="SAM" id="MobiDB-lite"/>
    </source>
</evidence>
<reference evidence="4 5" key="1">
    <citation type="submission" date="2017-10" db="EMBL/GenBank/DDBJ databases">
        <title>Sequencing the genomes of 1000 actinobacteria strains.</title>
        <authorList>
            <person name="Klenk H.-P."/>
        </authorList>
    </citation>
    <scope>NUCLEOTIDE SEQUENCE [LARGE SCALE GENOMIC DNA]</scope>
    <source>
        <strain evidence="4 5">DSM 21838</strain>
    </source>
</reference>
<accession>A0A2A9EL73</accession>
<keyword evidence="2" id="KW-0812">Transmembrane</keyword>
<protein>
    <submittedName>
        <fullName evidence="4">LytR cell envelope-related transcriptional attenuator</fullName>
    </submittedName>
</protein>
<sequence>MSRSDSVTVPPVTERTTLDDDAALRRAARRRRLQQRQTVIFGGLITVLLVAALLAGAVWSGLLPAPFTRDFSREDSSDGQVLQPCLPDGATAVPLGSITANVYNGTDTAGLAATTGEALGAAGVLVNQQANWPQGTYEGTVQIVTGPLGVTAGYSLARLFPDAVVTLDGRSDESVDVVLGSGYTKMISADEIAALDPEAALTSPEGCTPVSAPTEEPAEG</sequence>
<dbReference type="Pfam" id="PF13399">
    <property type="entry name" value="LytR_C"/>
    <property type="match status" value="1"/>
</dbReference>
<evidence type="ECO:0000256" key="2">
    <source>
        <dbReference type="SAM" id="Phobius"/>
    </source>
</evidence>